<evidence type="ECO:0000313" key="2">
    <source>
        <dbReference type="Proteomes" id="UP000094626"/>
    </source>
</evidence>
<dbReference type="SUPFAM" id="SSF46785">
    <property type="entry name" value="Winged helix' DNA-binding domain"/>
    <property type="match status" value="1"/>
</dbReference>
<dbReference type="Proteomes" id="UP000094626">
    <property type="component" value="Chromosome"/>
</dbReference>
<dbReference type="AlphaFoldDB" id="A0A1D8A730"/>
<dbReference type="OrthoDB" id="7502947at2"/>
<evidence type="ECO:0008006" key="3">
    <source>
        <dbReference type="Google" id="ProtNLM"/>
    </source>
</evidence>
<dbReference type="KEGG" id="nre:BES08_15000"/>
<accession>A0A1D8A730</accession>
<sequence>MLNLHTLTDELAHILGDHAEIECEIDNVQSYLDGIAARRKVAPDIDECAWLMLLGLYRAGSARKGEMTVAQVCAAAACSSSKAITHVSSLLKDELVCFQAEDDRSQPPLVITKKGSKMVSAWLSLMHLGARTPIAVTTTSIVSALETLARRNSPAAD</sequence>
<protein>
    <recommendedName>
        <fullName evidence="3">MarR family transcriptional regulator</fullName>
    </recommendedName>
</protein>
<dbReference type="EMBL" id="CP017075">
    <property type="protein sequence ID" value="AOR77914.1"/>
    <property type="molecule type" value="Genomic_DNA"/>
</dbReference>
<organism evidence="1 2">
    <name type="scientific">Novosphingobium resinovorum</name>
    <dbReference type="NCBI Taxonomy" id="158500"/>
    <lineage>
        <taxon>Bacteria</taxon>
        <taxon>Pseudomonadati</taxon>
        <taxon>Pseudomonadota</taxon>
        <taxon>Alphaproteobacteria</taxon>
        <taxon>Sphingomonadales</taxon>
        <taxon>Sphingomonadaceae</taxon>
        <taxon>Novosphingobium</taxon>
    </lineage>
</organism>
<dbReference type="InterPro" id="IPR036390">
    <property type="entry name" value="WH_DNA-bd_sf"/>
</dbReference>
<reference evidence="2" key="1">
    <citation type="journal article" date="2017" name="J. Biotechnol.">
        <title>Complete genome sequence of Novosphingobium resinovorum SA1, a versatile xenobiotic-degrading bacterium capable of utilizing sulfanilic acid.</title>
        <authorList>
            <person name="Hegedus B."/>
            <person name="Kos P.B."/>
            <person name="Balint B."/>
            <person name="Maroti G."/>
            <person name="Gan H.M."/>
            <person name="Perei K."/>
            <person name="Rakhely G."/>
        </authorList>
    </citation>
    <scope>NUCLEOTIDE SEQUENCE [LARGE SCALE GENOMIC DNA]</scope>
    <source>
        <strain evidence="2">SA1</strain>
    </source>
</reference>
<dbReference type="RefSeq" id="WP_008828302.1">
    <property type="nucleotide sequence ID" value="NZ_CP017075.1"/>
</dbReference>
<gene>
    <name evidence="1" type="ORF">BES08_15000</name>
</gene>
<proteinExistence type="predicted"/>
<name>A0A1D8A730_9SPHN</name>
<keyword evidence="2" id="KW-1185">Reference proteome</keyword>
<evidence type="ECO:0000313" key="1">
    <source>
        <dbReference type="EMBL" id="AOR77914.1"/>
    </source>
</evidence>